<name>A0ABT2T3G7_9FIRM</name>
<comment type="caution">
    <text evidence="2">The sequence shown here is derived from an EMBL/GenBank/DDBJ whole genome shotgun (WGS) entry which is preliminary data.</text>
</comment>
<dbReference type="InterPro" id="IPR001173">
    <property type="entry name" value="Glyco_trans_2-like"/>
</dbReference>
<feature type="domain" description="Glycosyltransferase 2-like" evidence="1">
    <location>
        <begin position="7"/>
        <end position="142"/>
    </location>
</feature>
<keyword evidence="3" id="KW-1185">Reference proteome</keyword>
<reference evidence="2 3" key="1">
    <citation type="journal article" date="2021" name="ISME Commun">
        <title>Automated analysis of genomic sequences facilitates high-throughput and comprehensive description of bacteria.</title>
        <authorList>
            <person name="Hitch T.C.A."/>
        </authorList>
    </citation>
    <scope>NUCLEOTIDE SEQUENCE [LARGE SCALE GENOMIC DNA]</scope>
    <source>
        <strain evidence="2 3">Sanger_18</strain>
    </source>
</reference>
<dbReference type="EMBL" id="JAOQKJ010000007">
    <property type="protein sequence ID" value="MCU6744788.1"/>
    <property type="molecule type" value="Genomic_DNA"/>
</dbReference>
<dbReference type="Proteomes" id="UP001652432">
    <property type="component" value="Unassembled WGS sequence"/>
</dbReference>
<dbReference type="RefSeq" id="WP_262574901.1">
    <property type="nucleotide sequence ID" value="NZ_JAOQKJ010000007.1"/>
</dbReference>
<dbReference type="CDD" id="cd00761">
    <property type="entry name" value="Glyco_tranf_GTA_type"/>
    <property type="match status" value="1"/>
</dbReference>
<organism evidence="2 3">
    <name type="scientific">Suilimivivens aceti</name>
    <dbReference type="NCBI Taxonomy" id="2981774"/>
    <lineage>
        <taxon>Bacteria</taxon>
        <taxon>Bacillati</taxon>
        <taxon>Bacillota</taxon>
        <taxon>Clostridia</taxon>
        <taxon>Lachnospirales</taxon>
        <taxon>Lachnospiraceae</taxon>
        <taxon>Suilimivivens</taxon>
    </lineage>
</organism>
<evidence type="ECO:0000313" key="3">
    <source>
        <dbReference type="Proteomes" id="UP001652432"/>
    </source>
</evidence>
<protein>
    <submittedName>
        <fullName evidence="2">Glycosyltransferase</fullName>
    </submittedName>
</protein>
<sequence length="262" mass="30480">MQQNLVSIIVPVYNAGNYIEETIRMVEAQTYQDWELLLIDDCSVDNSRAVIEAYIRERGQKLSFEEQKKKEIRLIRRTENGGAARTRNTGIAEAQGRYIAFLDADDIWMPDKLTREVEFLQKKQAAFVFTSYEFGDEQARGTGKIVHAPEFLTYEKALSRTVIFTSTVLIDTEKTGKGLVYMPLVKSEDTALWWKLLKNGFTAYGLDEVLVIYRRPAKSLSSNKLEAIRRIWYLYRKEEKLPLVKSCVCFMLWAYRAARRRM</sequence>
<dbReference type="PANTHER" id="PTHR22916">
    <property type="entry name" value="GLYCOSYLTRANSFERASE"/>
    <property type="match status" value="1"/>
</dbReference>
<dbReference type="InterPro" id="IPR029044">
    <property type="entry name" value="Nucleotide-diphossugar_trans"/>
</dbReference>
<dbReference type="SUPFAM" id="SSF53448">
    <property type="entry name" value="Nucleotide-diphospho-sugar transferases"/>
    <property type="match status" value="1"/>
</dbReference>
<proteinExistence type="predicted"/>
<dbReference type="Gene3D" id="3.90.550.10">
    <property type="entry name" value="Spore Coat Polysaccharide Biosynthesis Protein SpsA, Chain A"/>
    <property type="match status" value="1"/>
</dbReference>
<evidence type="ECO:0000313" key="2">
    <source>
        <dbReference type="EMBL" id="MCU6744788.1"/>
    </source>
</evidence>
<accession>A0ABT2T3G7</accession>
<dbReference type="Pfam" id="PF00535">
    <property type="entry name" value="Glycos_transf_2"/>
    <property type="match status" value="1"/>
</dbReference>
<gene>
    <name evidence="2" type="ORF">OCV77_09795</name>
</gene>
<dbReference type="PANTHER" id="PTHR22916:SF3">
    <property type="entry name" value="UDP-GLCNAC:BETAGAL BETA-1,3-N-ACETYLGLUCOSAMINYLTRANSFERASE-LIKE PROTEIN 1"/>
    <property type="match status" value="1"/>
</dbReference>
<evidence type="ECO:0000259" key="1">
    <source>
        <dbReference type="Pfam" id="PF00535"/>
    </source>
</evidence>